<organism evidence="2 3">
    <name type="scientific">Gordonia sesuvii</name>
    <dbReference type="NCBI Taxonomy" id="3116777"/>
    <lineage>
        <taxon>Bacteria</taxon>
        <taxon>Bacillati</taxon>
        <taxon>Actinomycetota</taxon>
        <taxon>Actinomycetes</taxon>
        <taxon>Mycobacteriales</taxon>
        <taxon>Gordoniaceae</taxon>
        <taxon>Gordonia</taxon>
    </lineage>
</organism>
<sequence length="117" mass="12396">MDDRSRDPEPLWREVAGRVLRRARHDRGERLVETAARAGVSSQYLSELERGRKDASSELLAAVAGALGLGLVDLAREVTLELSRPAPVPVLRAVGNGVAASVPAPARDLRGPVALAA</sequence>
<protein>
    <submittedName>
        <fullName evidence="2">Helix-turn-helix transcriptional regulator</fullName>
    </submittedName>
</protein>
<name>A0ABU7M748_9ACTN</name>
<dbReference type="InterPro" id="IPR010982">
    <property type="entry name" value="Lambda_DNA-bd_dom_sf"/>
</dbReference>
<reference evidence="2 3" key="1">
    <citation type="submission" date="2024-01" db="EMBL/GenBank/DDBJ databases">
        <title>Draft genome sequence of Gordonia sp. LSe1-13.</title>
        <authorList>
            <person name="Suphannarot A."/>
            <person name="Mingma R."/>
        </authorList>
    </citation>
    <scope>NUCLEOTIDE SEQUENCE [LARGE SCALE GENOMIC DNA]</scope>
    <source>
        <strain evidence="2 3">LSe1-13</strain>
    </source>
</reference>
<dbReference type="PROSITE" id="PS50943">
    <property type="entry name" value="HTH_CROC1"/>
    <property type="match status" value="1"/>
</dbReference>
<comment type="caution">
    <text evidence="2">The sequence shown here is derived from an EMBL/GenBank/DDBJ whole genome shotgun (WGS) entry which is preliminary data.</text>
</comment>
<proteinExistence type="predicted"/>
<dbReference type="InterPro" id="IPR001387">
    <property type="entry name" value="Cro/C1-type_HTH"/>
</dbReference>
<accession>A0ABU7M748</accession>
<dbReference type="EMBL" id="JAZDUF010000001">
    <property type="protein sequence ID" value="MEE3848940.1"/>
    <property type="molecule type" value="Genomic_DNA"/>
</dbReference>
<evidence type="ECO:0000313" key="3">
    <source>
        <dbReference type="Proteomes" id="UP001347146"/>
    </source>
</evidence>
<evidence type="ECO:0000259" key="1">
    <source>
        <dbReference type="PROSITE" id="PS50943"/>
    </source>
</evidence>
<evidence type="ECO:0000313" key="2">
    <source>
        <dbReference type="EMBL" id="MEE3848940.1"/>
    </source>
</evidence>
<dbReference type="Gene3D" id="1.10.260.40">
    <property type="entry name" value="lambda repressor-like DNA-binding domains"/>
    <property type="match status" value="1"/>
</dbReference>
<dbReference type="RefSeq" id="WP_330430603.1">
    <property type="nucleotide sequence ID" value="NZ_JAZDUF010000001.1"/>
</dbReference>
<keyword evidence="3" id="KW-1185">Reference proteome</keyword>
<dbReference type="Proteomes" id="UP001347146">
    <property type="component" value="Unassembled WGS sequence"/>
</dbReference>
<gene>
    <name evidence="2" type="ORF">VZC37_01245</name>
</gene>
<dbReference type="CDD" id="cd00093">
    <property type="entry name" value="HTH_XRE"/>
    <property type="match status" value="1"/>
</dbReference>
<dbReference type="Pfam" id="PF13560">
    <property type="entry name" value="HTH_31"/>
    <property type="match status" value="1"/>
</dbReference>
<feature type="domain" description="HTH cro/C1-type" evidence="1">
    <location>
        <begin position="20"/>
        <end position="74"/>
    </location>
</feature>
<dbReference type="SUPFAM" id="SSF47413">
    <property type="entry name" value="lambda repressor-like DNA-binding domains"/>
    <property type="match status" value="1"/>
</dbReference>
<dbReference type="SMART" id="SM00530">
    <property type="entry name" value="HTH_XRE"/>
    <property type="match status" value="1"/>
</dbReference>